<keyword evidence="1" id="KW-0812">Transmembrane</keyword>
<keyword evidence="1" id="KW-0472">Membrane</keyword>
<keyword evidence="1" id="KW-1133">Transmembrane helix</keyword>
<gene>
    <name evidence="3" type="ORF">DWZ83_01615</name>
    <name evidence="2" type="ORF">KHZ85_00730</name>
</gene>
<sequence length="153" mass="16953">MDSFYPLVAALLSNFVAQVLKPFVLYMRTQKFDIHQCIACGGFPSSHSSTVTGLTIAIGISEGFDSTFFAITCVFSFIVIYDAINVRYYAGKNIQLTKQLISDLEAMKGLKFSDPIYQEKIKSVLGHKFVEVIGGMILGALVAVILYEIFLLF</sequence>
<evidence type="ECO:0000313" key="4">
    <source>
        <dbReference type="Proteomes" id="UP000284868"/>
    </source>
</evidence>
<organism evidence="3 4">
    <name type="scientific">Amedibacillus dolichus</name>
    <dbReference type="NCBI Taxonomy" id="31971"/>
    <lineage>
        <taxon>Bacteria</taxon>
        <taxon>Bacillati</taxon>
        <taxon>Bacillota</taxon>
        <taxon>Erysipelotrichia</taxon>
        <taxon>Erysipelotrichales</taxon>
        <taxon>Erysipelotrichaceae</taxon>
        <taxon>Amedibacillus</taxon>
    </lineage>
</organism>
<dbReference type="GeneID" id="92793709"/>
<dbReference type="Proteomes" id="UP000753219">
    <property type="component" value="Unassembled WGS sequence"/>
</dbReference>
<dbReference type="PANTHER" id="PTHR31446">
    <property type="entry name" value="ACID PHOSPHATASE/VANADIUM-DEPENDENT HALOPEROXIDASE-RELATED PROTEIN"/>
    <property type="match status" value="1"/>
</dbReference>
<feature type="transmembrane region" description="Helical" evidence="1">
    <location>
        <begin position="68"/>
        <end position="90"/>
    </location>
</feature>
<name>A0A415PQM8_9FIRM</name>
<evidence type="ECO:0000313" key="3">
    <source>
        <dbReference type="EMBL" id="RHM15040.1"/>
    </source>
</evidence>
<dbReference type="EMBL" id="QRPK01000004">
    <property type="protein sequence ID" value="RHM15040.1"/>
    <property type="molecule type" value="Genomic_DNA"/>
</dbReference>
<dbReference type="OrthoDB" id="9792681at2"/>
<dbReference type="RefSeq" id="WP_004800131.1">
    <property type="nucleotide sequence ID" value="NZ_CABKNA010000003.1"/>
</dbReference>
<keyword evidence="4" id="KW-1185">Reference proteome</keyword>
<evidence type="ECO:0000256" key="1">
    <source>
        <dbReference type="SAM" id="Phobius"/>
    </source>
</evidence>
<accession>A0A415PQM8</accession>
<feature type="transmembrane region" description="Helical" evidence="1">
    <location>
        <begin position="129"/>
        <end position="150"/>
    </location>
</feature>
<protein>
    <submittedName>
        <fullName evidence="3">Divergent PAP2 family protein</fullName>
    </submittedName>
</protein>
<proteinExistence type="predicted"/>
<dbReference type="EMBL" id="JAGZMZ010000001">
    <property type="protein sequence ID" value="MBS4883286.1"/>
    <property type="molecule type" value="Genomic_DNA"/>
</dbReference>
<reference evidence="3 4" key="1">
    <citation type="submission" date="2018-08" db="EMBL/GenBank/DDBJ databases">
        <title>A genome reference for cultivated species of the human gut microbiota.</title>
        <authorList>
            <person name="Zou Y."/>
            <person name="Xue W."/>
            <person name="Luo G."/>
        </authorList>
    </citation>
    <scope>NUCLEOTIDE SEQUENCE [LARGE SCALE GENOMIC DNA]</scope>
    <source>
        <strain evidence="3 4">AF35-6BH</strain>
    </source>
</reference>
<dbReference type="InterPro" id="IPR003832">
    <property type="entry name" value="DUF212"/>
</dbReference>
<dbReference type="AlphaFoldDB" id="A0A415PQM8"/>
<reference evidence="2" key="2">
    <citation type="submission" date="2021-02" db="EMBL/GenBank/DDBJ databases">
        <title>Infant gut strain persistence is associated with maternal origin, phylogeny, and functional potential including surface adhesion and iron acquisition.</title>
        <authorList>
            <person name="Lou Y.C."/>
        </authorList>
    </citation>
    <scope>NUCLEOTIDE SEQUENCE</scope>
    <source>
        <strain evidence="2">L3_108_103G1_dasL3_108_103G1_concoct_2</strain>
    </source>
</reference>
<dbReference type="Proteomes" id="UP000284868">
    <property type="component" value="Unassembled WGS sequence"/>
</dbReference>
<comment type="caution">
    <text evidence="3">The sequence shown here is derived from an EMBL/GenBank/DDBJ whole genome shotgun (WGS) entry which is preliminary data.</text>
</comment>
<dbReference type="Pfam" id="PF02681">
    <property type="entry name" value="DUF212"/>
    <property type="match status" value="1"/>
</dbReference>
<dbReference type="PANTHER" id="PTHR31446:SF29">
    <property type="entry name" value="ACID PHOSPHATASE_VANADIUM-DEPENDENT HALOPEROXIDASE-RELATED PROTEIN"/>
    <property type="match status" value="1"/>
</dbReference>
<evidence type="ECO:0000313" key="2">
    <source>
        <dbReference type="EMBL" id="MBS4883286.1"/>
    </source>
</evidence>